<gene>
    <name evidence="1" type="ORF">P171DRAFT_485346</name>
</gene>
<dbReference type="AlphaFoldDB" id="A0A9P4PM27"/>
<accession>A0A9P4PM27</accession>
<keyword evidence="2" id="KW-1185">Reference proteome</keyword>
<evidence type="ECO:0000313" key="1">
    <source>
        <dbReference type="EMBL" id="KAF2445286.1"/>
    </source>
</evidence>
<dbReference type="Proteomes" id="UP000799764">
    <property type="component" value="Unassembled WGS sequence"/>
</dbReference>
<name>A0A9P4PM27_9PLEO</name>
<evidence type="ECO:0000313" key="2">
    <source>
        <dbReference type="Proteomes" id="UP000799764"/>
    </source>
</evidence>
<reference evidence="1" key="1">
    <citation type="journal article" date="2020" name="Stud. Mycol.">
        <title>101 Dothideomycetes genomes: a test case for predicting lifestyles and emergence of pathogens.</title>
        <authorList>
            <person name="Haridas S."/>
            <person name="Albert R."/>
            <person name="Binder M."/>
            <person name="Bloem J."/>
            <person name="Labutti K."/>
            <person name="Salamov A."/>
            <person name="Andreopoulos B."/>
            <person name="Baker S."/>
            <person name="Barry K."/>
            <person name="Bills G."/>
            <person name="Bluhm B."/>
            <person name="Cannon C."/>
            <person name="Castanera R."/>
            <person name="Culley D."/>
            <person name="Daum C."/>
            <person name="Ezra D."/>
            <person name="Gonzalez J."/>
            <person name="Henrissat B."/>
            <person name="Kuo A."/>
            <person name="Liang C."/>
            <person name="Lipzen A."/>
            <person name="Lutzoni F."/>
            <person name="Magnuson J."/>
            <person name="Mondo S."/>
            <person name="Nolan M."/>
            <person name="Ohm R."/>
            <person name="Pangilinan J."/>
            <person name="Park H.-J."/>
            <person name="Ramirez L."/>
            <person name="Alfaro M."/>
            <person name="Sun H."/>
            <person name="Tritt A."/>
            <person name="Yoshinaga Y."/>
            <person name="Zwiers L.-H."/>
            <person name="Turgeon B."/>
            <person name="Goodwin S."/>
            <person name="Spatafora J."/>
            <person name="Crous P."/>
            <person name="Grigoriev I."/>
        </authorList>
    </citation>
    <scope>NUCLEOTIDE SEQUENCE</scope>
    <source>
        <strain evidence="1">CBS 690.94</strain>
    </source>
</reference>
<comment type="caution">
    <text evidence="1">The sequence shown here is derived from an EMBL/GenBank/DDBJ whole genome shotgun (WGS) entry which is preliminary data.</text>
</comment>
<organism evidence="1 2">
    <name type="scientific">Karstenula rhodostoma CBS 690.94</name>
    <dbReference type="NCBI Taxonomy" id="1392251"/>
    <lineage>
        <taxon>Eukaryota</taxon>
        <taxon>Fungi</taxon>
        <taxon>Dikarya</taxon>
        <taxon>Ascomycota</taxon>
        <taxon>Pezizomycotina</taxon>
        <taxon>Dothideomycetes</taxon>
        <taxon>Pleosporomycetidae</taxon>
        <taxon>Pleosporales</taxon>
        <taxon>Massarineae</taxon>
        <taxon>Didymosphaeriaceae</taxon>
        <taxon>Karstenula</taxon>
    </lineage>
</organism>
<sequence>MNAPIQSLHPSSPTALLAEMQLSNLLNLYTLNLTAIANTLALLPNQRARIVLRAWRVVQTTQQLVRAATQDADLEMLAHWVRWAAGVVAEACKLQGKSDAVAAVIPTPIAGGGGGGGGGAIHPTLLAEQQNRATVHAWLAGASPAVMQVTQARRRAWQLGLDLETACAMDGCACCAARPLGLGLGSGWLHTRARAMGLGRDINTLTKFGLGIDVGGGVDVLGDEVLEEEEAYAESGVSGSTTKGQAGVLDGERRGAFLEALWEEVREVSARHVDVCGRAGRAMAVGMEEVVKEDFAAHALECDSCFDNLIGG</sequence>
<protein>
    <submittedName>
        <fullName evidence="1">Uncharacterized protein</fullName>
    </submittedName>
</protein>
<dbReference type="EMBL" id="MU001500">
    <property type="protein sequence ID" value="KAF2445286.1"/>
    <property type="molecule type" value="Genomic_DNA"/>
</dbReference>
<dbReference type="OrthoDB" id="10617678at2759"/>
<proteinExistence type="predicted"/>